<dbReference type="GO" id="GO:0016787">
    <property type="term" value="F:hydrolase activity"/>
    <property type="evidence" value="ECO:0007669"/>
    <property type="project" value="UniProtKB-KW"/>
</dbReference>
<evidence type="ECO:0000259" key="1">
    <source>
        <dbReference type="Pfam" id="PF00557"/>
    </source>
</evidence>
<dbReference type="PANTHER" id="PTHR46112:SF3">
    <property type="entry name" value="AMINOPEPTIDASE YPDF"/>
    <property type="match status" value="1"/>
</dbReference>
<evidence type="ECO:0000313" key="2">
    <source>
        <dbReference type="EMBL" id="RIH86501.1"/>
    </source>
</evidence>
<proteinExistence type="predicted"/>
<name>A0A399EW87_9DEIN</name>
<evidence type="ECO:0000313" key="3">
    <source>
        <dbReference type="Proteomes" id="UP000265715"/>
    </source>
</evidence>
<dbReference type="Pfam" id="PF00557">
    <property type="entry name" value="Peptidase_M24"/>
    <property type="match status" value="1"/>
</dbReference>
<dbReference type="InterPro" id="IPR050659">
    <property type="entry name" value="Peptidase_M24B"/>
</dbReference>
<dbReference type="AlphaFoldDB" id="A0A399EW87"/>
<dbReference type="EMBL" id="QXDL01000045">
    <property type="protein sequence ID" value="RIH86501.1"/>
    <property type="molecule type" value="Genomic_DNA"/>
</dbReference>
<dbReference type="OrthoDB" id="9806388at2"/>
<keyword evidence="2" id="KW-0378">Hydrolase</keyword>
<dbReference type="PANTHER" id="PTHR46112">
    <property type="entry name" value="AMINOPEPTIDASE"/>
    <property type="match status" value="1"/>
</dbReference>
<accession>A0A399EW87</accession>
<keyword evidence="3" id="KW-1185">Reference proteome</keyword>
<dbReference type="RefSeq" id="WP_119314562.1">
    <property type="nucleotide sequence ID" value="NZ_QXDL01000045.1"/>
</dbReference>
<dbReference type="Gene3D" id="3.90.230.10">
    <property type="entry name" value="Creatinase/methionine aminopeptidase superfamily"/>
    <property type="match status" value="1"/>
</dbReference>
<comment type="caution">
    <text evidence="2">The sequence shown here is derived from an EMBL/GenBank/DDBJ whole genome shotgun (WGS) entry which is preliminary data.</text>
</comment>
<dbReference type="Proteomes" id="UP000265715">
    <property type="component" value="Unassembled WGS sequence"/>
</dbReference>
<reference evidence="2 3" key="1">
    <citation type="submission" date="2018-08" db="EMBL/GenBank/DDBJ databases">
        <title>Meiothermus terrae DSM 26712 genome sequencing project.</title>
        <authorList>
            <person name="Da Costa M.S."/>
            <person name="Albuquerque L."/>
            <person name="Raposo P."/>
            <person name="Froufe H.J.C."/>
            <person name="Barroso C.S."/>
            <person name="Egas C."/>
        </authorList>
    </citation>
    <scope>NUCLEOTIDE SEQUENCE [LARGE SCALE GENOMIC DNA]</scope>
    <source>
        <strain evidence="2 3">DSM 26712</strain>
    </source>
</reference>
<gene>
    <name evidence="2" type="ORF">Mterra_01418</name>
</gene>
<dbReference type="SUPFAM" id="SSF55920">
    <property type="entry name" value="Creatinase/aminopeptidase"/>
    <property type="match status" value="1"/>
</dbReference>
<organism evidence="2 3">
    <name type="scientific">Calidithermus terrae</name>
    <dbReference type="NCBI Taxonomy" id="1408545"/>
    <lineage>
        <taxon>Bacteria</taxon>
        <taxon>Thermotogati</taxon>
        <taxon>Deinococcota</taxon>
        <taxon>Deinococci</taxon>
        <taxon>Thermales</taxon>
        <taxon>Thermaceae</taxon>
        <taxon>Calidithermus</taxon>
    </lineage>
</organism>
<dbReference type="InterPro" id="IPR036005">
    <property type="entry name" value="Creatinase/aminopeptidase-like"/>
</dbReference>
<feature type="domain" description="Peptidase M24" evidence="1">
    <location>
        <begin position="150"/>
        <end position="365"/>
    </location>
</feature>
<protein>
    <submittedName>
        <fullName evidence="2">Putative peptidase</fullName>
        <ecNumber evidence="2">3.4.-.-</ecNumber>
    </submittedName>
</protein>
<dbReference type="InterPro" id="IPR000994">
    <property type="entry name" value="Pept_M24"/>
</dbReference>
<dbReference type="EC" id="3.4.-.-" evidence="2"/>
<sequence length="384" mass="42151">MIWRRLEEIQGWLEESGLDGWLLYDFRGLNPLAHRLTGLGDERVMRRWFCLVPRVGEPAVLAHAIEATYFPGPARLERYHDRASLVGGLRRLLEGSSTLAMEHSPQGDNPYVGRVDSGTVDLVRALGKQVVSSGDLAQRLLALSPQQQAEHRTAAQGLGAAIREGMAWLRERREAVSEQALARYLVGRVEARGLAAGHEPAVSFGTATRNPHYAPSDHRTLEPGQPVLVDMVCKVPSALAPFADITWVAHSGPPSPEFARAFAAVKAAQQRGLEHLRQRFAARDYPEGHEADAAVRGVLEAAGYGHALLHRSGHNLGSQHVHGEAAHLDGWETLDRRRLLPGFAFTLEPGVYLEGFGVRSELNFLTHAEGIEVTTPVQHEIEPV</sequence>